<dbReference type="Pfam" id="PF01554">
    <property type="entry name" value="MatE"/>
    <property type="match status" value="2"/>
</dbReference>
<keyword evidence="8" id="KW-1185">Reference proteome</keyword>
<dbReference type="InterPro" id="IPR002528">
    <property type="entry name" value="MATE_fam"/>
</dbReference>
<dbReference type="InterPro" id="IPR045069">
    <property type="entry name" value="MATE_euk"/>
</dbReference>
<protein>
    <recommendedName>
        <fullName evidence="9">Multidrug and toxic compound extrusion protein</fullName>
    </recommendedName>
</protein>
<feature type="transmembrane region" description="Helical" evidence="6">
    <location>
        <begin position="374"/>
        <end position="396"/>
    </location>
</feature>
<evidence type="ECO:0000256" key="6">
    <source>
        <dbReference type="SAM" id="Phobius"/>
    </source>
</evidence>
<proteinExistence type="inferred from homology"/>
<accession>A0AAD5TYX2</accession>
<evidence type="ECO:0008006" key="9">
    <source>
        <dbReference type="Google" id="ProtNLM"/>
    </source>
</evidence>
<comment type="caution">
    <text evidence="7">The sequence shown here is derived from an EMBL/GenBank/DDBJ whole genome shotgun (WGS) entry which is preliminary data.</text>
</comment>
<dbReference type="EMBL" id="JADGJW010000446">
    <property type="protein sequence ID" value="KAJ3217060.1"/>
    <property type="molecule type" value="Genomic_DNA"/>
</dbReference>
<name>A0AAD5TYX2_9FUNG</name>
<dbReference type="Proteomes" id="UP001211065">
    <property type="component" value="Unassembled WGS sequence"/>
</dbReference>
<feature type="transmembrane region" description="Helical" evidence="6">
    <location>
        <begin position="257"/>
        <end position="280"/>
    </location>
</feature>
<dbReference type="GO" id="GO:1990961">
    <property type="term" value="P:xenobiotic detoxification by transmembrane export across the plasma membrane"/>
    <property type="evidence" value="ECO:0007669"/>
    <property type="project" value="InterPro"/>
</dbReference>
<feature type="transmembrane region" description="Helical" evidence="6">
    <location>
        <begin position="341"/>
        <end position="362"/>
    </location>
</feature>
<reference evidence="7" key="1">
    <citation type="submission" date="2020-05" db="EMBL/GenBank/DDBJ databases">
        <title>Phylogenomic resolution of chytrid fungi.</title>
        <authorList>
            <person name="Stajich J.E."/>
            <person name="Amses K."/>
            <person name="Simmons R."/>
            <person name="Seto K."/>
            <person name="Myers J."/>
            <person name="Bonds A."/>
            <person name="Quandt C.A."/>
            <person name="Barry K."/>
            <person name="Liu P."/>
            <person name="Grigoriev I."/>
            <person name="Longcore J.E."/>
            <person name="James T.Y."/>
        </authorList>
    </citation>
    <scope>NUCLEOTIDE SEQUENCE</scope>
    <source>
        <strain evidence="7">JEL0476</strain>
    </source>
</reference>
<evidence type="ECO:0000256" key="4">
    <source>
        <dbReference type="ARBA" id="ARBA00022989"/>
    </source>
</evidence>
<dbReference type="GO" id="GO:0042910">
    <property type="term" value="F:xenobiotic transmembrane transporter activity"/>
    <property type="evidence" value="ECO:0007669"/>
    <property type="project" value="InterPro"/>
</dbReference>
<keyword evidence="3 6" id="KW-0812">Transmembrane</keyword>
<dbReference type="AlphaFoldDB" id="A0AAD5TYX2"/>
<organism evidence="7 8">
    <name type="scientific">Clydaea vesicula</name>
    <dbReference type="NCBI Taxonomy" id="447962"/>
    <lineage>
        <taxon>Eukaryota</taxon>
        <taxon>Fungi</taxon>
        <taxon>Fungi incertae sedis</taxon>
        <taxon>Chytridiomycota</taxon>
        <taxon>Chytridiomycota incertae sedis</taxon>
        <taxon>Chytridiomycetes</taxon>
        <taxon>Lobulomycetales</taxon>
        <taxon>Lobulomycetaceae</taxon>
        <taxon>Clydaea</taxon>
    </lineage>
</organism>
<comment type="subcellular location">
    <subcellularLocation>
        <location evidence="1">Membrane</location>
        <topology evidence="1">Multi-pass membrane protein</topology>
    </subcellularLocation>
</comment>
<keyword evidence="5 6" id="KW-0472">Membrane</keyword>
<dbReference type="GO" id="GO:0016020">
    <property type="term" value="C:membrane"/>
    <property type="evidence" value="ECO:0007669"/>
    <property type="project" value="UniProtKB-SubCell"/>
</dbReference>
<feature type="transmembrane region" description="Helical" evidence="6">
    <location>
        <begin position="301"/>
        <end position="321"/>
    </location>
</feature>
<dbReference type="PANTHER" id="PTHR11206">
    <property type="entry name" value="MULTIDRUG RESISTANCE PROTEIN"/>
    <property type="match status" value="1"/>
</dbReference>
<gene>
    <name evidence="7" type="ORF">HK099_005616</name>
</gene>
<feature type="transmembrane region" description="Helical" evidence="6">
    <location>
        <begin position="39"/>
        <end position="59"/>
    </location>
</feature>
<evidence type="ECO:0000256" key="5">
    <source>
        <dbReference type="ARBA" id="ARBA00023136"/>
    </source>
</evidence>
<feature type="transmembrane region" description="Helical" evidence="6">
    <location>
        <begin position="173"/>
        <end position="197"/>
    </location>
</feature>
<feature type="transmembrane region" description="Helical" evidence="6">
    <location>
        <begin position="117"/>
        <end position="135"/>
    </location>
</feature>
<dbReference type="NCBIfam" id="TIGR00797">
    <property type="entry name" value="matE"/>
    <property type="match status" value="1"/>
</dbReference>
<feature type="transmembrane region" description="Helical" evidence="6">
    <location>
        <begin position="80"/>
        <end position="97"/>
    </location>
</feature>
<feature type="transmembrane region" description="Helical" evidence="6">
    <location>
        <begin position="231"/>
        <end position="251"/>
    </location>
</feature>
<comment type="similarity">
    <text evidence="2">Belongs to the multi antimicrobial extrusion (MATE) (TC 2.A.66.1) family.</text>
</comment>
<evidence type="ECO:0000256" key="3">
    <source>
        <dbReference type="ARBA" id="ARBA00022692"/>
    </source>
</evidence>
<dbReference type="GO" id="GO:0015297">
    <property type="term" value="F:antiporter activity"/>
    <property type="evidence" value="ECO:0007669"/>
    <property type="project" value="InterPro"/>
</dbReference>
<keyword evidence="4 6" id="KW-1133">Transmembrane helix</keyword>
<sequence length="460" mass="50290">MAWPVSFGYFLQNSLLLATVFSMGHVGTKELAACALATMWANVSGFSLGIGMASSLDTLCSHSHTGSLDIYANGKHLQRALVVMSVISVMVSALWCFTEDLLLLAGQDAEVSRLAGIYIYYLIPSVFPYFAFECLKRYLQSQGIMSGALFCIFLGSPLNAILQYLLVWGPLNLGFIGAPLGLSITYIILPCFMVIYIRYFTKNSAWGGWDFAEAFNVFEIMELLKLGIPGVFMICTEWWAFEVIALIAGWFGEKSLAAQSIVLTTTSLAYMIPMGISIAASTRIGNALGAHCADMAKISSFSSLLLGGVIGTLSCTFFLVVKDSWGYLWTSDIEVVTLVAQILPVASVYQLSDSIAVIGAGVLRGCGHQKIGAIINLCGYYILGIPVGLLFAFTFAWKVTGLFVGVAVGLIAVSIFYACWVLKLNFEQECENLRLKLKKTNNYLVLENDEEYYNEYQACE</sequence>
<evidence type="ECO:0000313" key="8">
    <source>
        <dbReference type="Proteomes" id="UP001211065"/>
    </source>
</evidence>
<evidence type="ECO:0000256" key="1">
    <source>
        <dbReference type="ARBA" id="ARBA00004141"/>
    </source>
</evidence>
<evidence type="ECO:0000256" key="2">
    <source>
        <dbReference type="ARBA" id="ARBA00010199"/>
    </source>
</evidence>
<feature type="transmembrane region" description="Helical" evidence="6">
    <location>
        <begin position="402"/>
        <end position="426"/>
    </location>
</feature>
<evidence type="ECO:0000313" key="7">
    <source>
        <dbReference type="EMBL" id="KAJ3217060.1"/>
    </source>
</evidence>
<feature type="transmembrane region" description="Helical" evidence="6">
    <location>
        <begin position="147"/>
        <end position="167"/>
    </location>
</feature>
<dbReference type="CDD" id="cd13132">
    <property type="entry name" value="MATE_eukaryotic"/>
    <property type="match status" value="1"/>
</dbReference>
<feature type="transmembrane region" description="Helical" evidence="6">
    <location>
        <begin position="7"/>
        <end position="27"/>
    </location>
</feature>